<sequence length="523" mass="60892">MNESVLIANAERFLDGIRHNWVKAEEISDFKSFIKIYQYLKKNLEDLLELRDTMEIKGYKTPYRSLMKYGRTPKSEMKVEDIYDVNKHTQYFRMNAAAKKNILDRVKSAIASHKIAIGHLEEYANLSCNACSSKFTGHELANFLDGSCSCGSSEIQLEINHQGVHRLEIIKYLPLSGEYMVKMSELSPMGRDAFRKIVRILKHEKRGIVKTLSLVVKVFEDGRWVRKRVNIDAKDQMNYEREIRREYGSNARIEFMQFHRKKPSIINDKHVQTALSIGYVKLAEKRARDVFKLILDNNIKNKDKLQTYDEIHVNAKKMATKMVEDVGDLEHIKNELVQENLIKEGLVNKRGTYDKELEHDLKSRKNLEKNLFVEVPRVMILWDILKCYLSTSYDRRSKYSGPFPNLRPNLDSNQIRAFEDFDQDVVNILKKFMHENIEYMPNIKNLLSKKFEMENKMKGLHVKTNSNAAGAVLLNTTGKLPIEVAAHVFCVDPEVVRVERNKFETFGKPQTKKAKQFLEMIKG</sequence>
<dbReference type="AlphaFoldDB" id="A0A8T5V3V8"/>
<protein>
    <submittedName>
        <fullName evidence="1">DUF530 domain-containing protein</fullName>
    </submittedName>
</protein>
<reference evidence="2" key="1">
    <citation type="journal article" date="2022" name="Microbiol. Resour. Announc.">
        <title>Draft Genome Sequence of a Methanogenic Archaeon from West Spitsbergen Permafrost.</title>
        <authorList>
            <person name="Trubitsyn V."/>
            <person name="Rivkina E."/>
            <person name="Shcherbakova V."/>
        </authorList>
    </citation>
    <scope>NUCLEOTIDE SEQUENCE [LARGE SCALE GENOMIC DNA]</scope>
    <source>
        <strain evidence="2">VT</strain>
    </source>
</reference>
<comment type="caution">
    <text evidence="1">The sequence shown here is derived from an EMBL/GenBank/DDBJ whole genome shotgun (WGS) entry which is preliminary data.</text>
</comment>
<accession>A0A8T5V3V8</accession>
<dbReference type="RefSeq" id="WP_223792099.1">
    <property type="nucleotide sequence ID" value="NZ_JAIOUQ010000013.1"/>
</dbReference>
<keyword evidence="2" id="KW-1185">Reference proteome</keyword>
<evidence type="ECO:0000313" key="1">
    <source>
        <dbReference type="EMBL" id="MBZ2166551.1"/>
    </source>
</evidence>
<gene>
    <name evidence="1" type="ORF">K8N75_10935</name>
</gene>
<dbReference type="InterPro" id="IPR007503">
    <property type="entry name" value="DUF530"/>
</dbReference>
<organism evidence="1 2">
    <name type="scientific">Methanobacterium spitsbergense</name>
    <dbReference type="NCBI Taxonomy" id="2874285"/>
    <lineage>
        <taxon>Archaea</taxon>
        <taxon>Methanobacteriati</taxon>
        <taxon>Methanobacteriota</taxon>
        <taxon>Methanomada group</taxon>
        <taxon>Methanobacteria</taxon>
        <taxon>Methanobacteriales</taxon>
        <taxon>Methanobacteriaceae</taxon>
        <taxon>Methanobacterium</taxon>
    </lineage>
</organism>
<dbReference type="Proteomes" id="UP000825933">
    <property type="component" value="Unassembled WGS sequence"/>
</dbReference>
<name>A0A8T5V3V8_9EURY</name>
<proteinExistence type="predicted"/>
<dbReference type="Pfam" id="PF04409">
    <property type="entry name" value="DUF530"/>
    <property type="match status" value="1"/>
</dbReference>
<evidence type="ECO:0000313" key="2">
    <source>
        <dbReference type="Proteomes" id="UP000825933"/>
    </source>
</evidence>
<dbReference type="EMBL" id="JAIOUQ010000013">
    <property type="protein sequence ID" value="MBZ2166551.1"/>
    <property type="molecule type" value="Genomic_DNA"/>
</dbReference>